<gene>
    <name evidence="1" type="ORF">A4D02_18365</name>
</gene>
<name>A0ABX3NM75_9BACT</name>
<comment type="caution">
    <text evidence="1">The sequence shown here is derived from an EMBL/GenBank/DDBJ whole genome shotgun (WGS) entry which is preliminary data.</text>
</comment>
<keyword evidence="2" id="KW-1185">Reference proteome</keyword>
<dbReference type="EMBL" id="LWBO01000084">
    <property type="protein sequence ID" value="OQP39287.1"/>
    <property type="molecule type" value="Genomic_DNA"/>
</dbReference>
<protein>
    <submittedName>
        <fullName evidence="1">Uncharacterized protein</fullName>
    </submittedName>
</protein>
<reference evidence="1 2" key="1">
    <citation type="submission" date="2016-04" db="EMBL/GenBank/DDBJ databases">
        <authorList>
            <person name="Chen L."/>
            <person name="Zhuang W."/>
            <person name="Wang G."/>
        </authorList>
    </citation>
    <scope>NUCLEOTIDE SEQUENCE [LARGE SCALE GENOMIC DNA]</scope>
    <source>
        <strain evidence="2">GR20</strain>
    </source>
</reference>
<evidence type="ECO:0000313" key="1">
    <source>
        <dbReference type="EMBL" id="OQP39287.1"/>
    </source>
</evidence>
<proteinExistence type="predicted"/>
<dbReference type="Proteomes" id="UP000192277">
    <property type="component" value="Unassembled WGS sequence"/>
</dbReference>
<sequence>MPKGTKTAHYLFLVSGLLILSTACRKNTGGSGDGNQSHPVNIYVLGTSGDSAVCWKNGVARSLLVQSKVFYKFGSSSLVVSGNDAYIAGFGFNNITRYSTSPLYWKNETATLLPDSSGDAFTNSIFMANNDVYVAGIANYFADTVHVPYTTPSAEYPKIGNLATIWKNGIAAKLPGFHTTGLSGSGQYGVSMYADYVSSLFISGNDVYVAGGSHYWGNNAGYWKNGVLTDLSQKLTYQAANGTLCYPTTTAIAVSGNDVYIAGNQLTSISKPVAIYWKNGAPFYLSTDSISGSSANSIFVSGNDVYIAGYQNINNYSRAICWKNGIPTTLTSGTIASVANSIFVAGNDVYVAGYQWKIGGTLIATYWKNGEVVKLTDSTSNAIANSIYIQ</sequence>
<organism evidence="1 2">
    <name type="scientific">Niastella koreensis</name>
    <dbReference type="NCBI Taxonomy" id="354356"/>
    <lineage>
        <taxon>Bacteria</taxon>
        <taxon>Pseudomonadati</taxon>
        <taxon>Bacteroidota</taxon>
        <taxon>Chitinophagia</taxon>
        <taxon>Chitinophagales</taxon>
        <taxon>Chitinophagaceae</taxon>
        <taxon>Niastella</taxon>
    </lineage>
</organism>
<dbReference type="PROSITE" id="PS51257">
    <property type="entry name" value="PROKAR_LIPOPROTEIN"/>
    <property type="match status" value="1"/>
</dbReference>
<dbReference type="RefSeq" id="WP_014216935.1">
    <property type="nucleotide sequence ID" value="NZ_LWBO01000084.1"/>
</dbReference>
<evidence type="ECO:0000313" key="2">
    <source>
        <dbReference type="Proteomes" id="UP000192277"/>
    </source>
</evidence>
<accession>A0ABX3NM75</accession>